<dbReference type="SUPFAM" id="SSF89372">
    <property type="entry name" value="Fucose-specific lectin"/>
    <property type="match status" value="1"/>
</dbReference>
<sequence>MFGAILVLFMSVRPNILNFMPPYLPKNQVRGDHIWTSNGPYGGYINDISTDGNGIYIGLLMNGVYRLQPATGWESRRTGIEYASVISILGKGPDTLFAGLENSGLWQTYNGGTIWTRNPTVPETVSINTIFRYDNSIFFAGTSKQGIYRSTNAGQTWYKVGSIIVDTVDARSFARDTTNIYLGTLGDGIYISPDFGLTWTPLPMSVDPWVWKIGIFYSGLNGYLYAGCEGGLYYRDVLGNWHSTTLNTSVSDFAILQDTIFVATFADGVWAGRIADSNFVPRNGGLLYKSINSIEIIGDTILVGTCGGFFYSTNHGLTWHERNQNLNANIIWDIAINPLNNQSIYVVSFGGLYKSYDNGESWIRYGTIPDYPLFTAIAINPQDSANILIGGVLNIYRTVDNGSNWVGFYIGTQAVSDIEFNPTNPIVVYAGTKRYFFASSNNGSTWFATDSLKGYNDIAVCWNAPETLYIATDLGIFKSNDGGMHFYPINSGLPNAPFSQINIDGYFPSLIYAGMKAAYAIEPTLYRSFNGGANWDSTGFPENSVARIKVIDNLPFYLLVSAQDSRIDFSLDGGVNWHGISPDLPGNYSPSFEFSPILHSAYLGNLSGIWTYTDTTKPTVFISAPDSFSPDGDSVNDWIKFYISASDSHGIYYWKLAIMHNNVTCGQVEGLGQPDSIIWDGFDSLGILQKNGLYEARVYCLDGFFNYDSARKFFYLEKKPMVSGKGTATFGPQGRKIAVDHNGGIHLVYTTYSPKEIFYTTSINGITWSEPLDLSNTKNAASSNPTIVIDNDNRVYVFWEEEIDGNTEIVYRRFSGVAWDTVVRLTNTSGPSVSPSVAVTLNNDLHLVWQERQTDEIYYRRYLFQNGTWTQAVNLSNTSGASRDPFILAHNQLYLFFCDNTNATPLNFEIRYRRYDGNNWLAESILTSDPGNSISPFATSDFSGTIHLFWTDSTPGNFDIYYKKFIPGSGWSADTNLTQNIANSTSPTVSIDSVNNIYLFWSEAGEIYQKVRDHQLGWLNAQNLSNTPQKSDYPSSSFNCDLVWTEGDSAPYRIIYFKSFISDTTGPKFAINSPETTYLYDTLAIAFTSDEELQGLPVAWLKDSVQDSIQLTITENAPLNYSGKVYVSNLIVGPGDVIVRGTDLHGNPGSADSTIYIDSLDTTPPRFTITAPDTCLLGDTLFITCAVNEQLSGLPVGWLKDSVQDSIQLTITENAPLNYSGKVYVSNLFVGPGDVIVRGTDLHGNPGSADSTIYIDSLDTTPPRFTITAPDTCLIGDTLFISFWVNEMLKEIPKAWLKDSLNDSIKFTVIEDSVRFYSAKVLVSGLSKGGGNFTIIATDMSNNTADSTITIWIGTKGELLPRDSCFAFPNPTRKNYVKFMFYLNQNAHLKIEIFTLSGRKIHTFLDSDYEGGRLYTETMSVENMGSDIYIFRAIATAGSQKAVVVKKFGVIK</sequence>
<dbReference type="PANTHER" id="PTHR12106">
    <property type="entry name" value="SORTILIN RELATED"/>
    <property type="match status" value="1"/>
</dbReference>
<organism evidence="1">
    <name type="scientific">candidate division WOR-3 bacterium</name>
    <dbReference type="NCBI Taxonomy" id="2052148"/>
    <lineage>
        <taxon>Bacteria</taxon>
        <taxon>Bacteria division WOR-3</taxon>
    </lineage>
</organism>
<dbReference type="InterPro" id="IPR036278">
    <property type="entry name" value="Sialidase_sf"/>
</dbReference>
<name>A0A7C4XUN9_UNCW3</name>
<dbReference type="EMBL" id="DTGZ01000092">
    <property type="protein sequence ID" value="HGV97619.1"/>
    <property type="molecule type" value="Genomic_DNA"/>
</dbReference>
<accession>A0A7C4XUN9</accession>
<gene>
    <name evidence="1" type="ORF">ENV60_04920</name>
</gene>
<dbReference type="GO" id="GO:0016020">
    <property type="term" value="C:membrane"/>
    <property type="evidence" value="ECO:0007669"/>
    <property type="project" value="TreeGrafter"/>
</dbReference>
<protein>
    <recommendedName>
        <fullName evidence="2">T9SS type A sorting domain-containing protein</fullName>
    </recommendedName>
</protein>
<dbReference type="SUPFAM" id="SSF50939">
    <property type="entry name" value="Sialidases"/>
    <property type="match status" value="2"/>
</dbReference>
<reference evidence="1" key="1">
    <citation type="journal article" date="2020" name="mSystems">
        <title>Genome- and Community-Level Interaction Insights into Carbon Utilization and Element Cycling Functions of Hydrothermarchaeota in Hydrothermal Sediment.</title>
        <authorList>
            <person name="Zhou Z."/>
            <person name="Liu Y."/>
            <person name="Xu W."/>
            <person name="Pan J."/>
            <person name="Luo Z.H."/>
            <person name="Li M."/>
        </authorList>
    </citation>
    <scope>NUCLEOTIDE SEQUENCE [LARGE SCALE GENOMIC DNA]</scope>
    <source>
        <strain evidence="1">SpSt-774</strain>
    </source>
</reference>
<dbReference type="PANTHER" id="PTHR12106:SF27">
    <property type="entry name" value="SORTILIN-RELATED RECEPTOR"/>
    <property type="match status" value="1"/>
</dbReference>
<evidence type="ECO:0008006" key="2">
    <source>
        <dbReference type="Google" id="ProtNLM"/>
    </source>
</evidence>
<dbReference type="GO" id="GO:0006892">
    <property type="term" value="P:post-Golgi vesicle-mediated transport"/>
    <property type="evidence" value="ECO:0007669"/>
    <property type="project" value="TreeGrafter"/>
</dbReference>
<proteinExistence type="predicted"/>
<comment type="caution">
    <text evidence="1">The sequence shown here is derived from an EMBL/GenBank/DDBJ whole genome shotgun (WGS) entry which is preliminary data.</text>
</comment>
<dbReference type="Gene3D" id="2.130.10.10">
    <property type="entry name" value="YVTN repeat-like/Quinoprotein amine dehydrogenase"/>
    <property type="match status" value="3"/>
</dbReference>
<dbReference type="InterPro" id="IPR015943">
    <property type="entry name" value="WD40/YVTN_repeat-like_dom_sf"/>
</dbReference>
<dbReference type="InterPro" id="IPR050310">
    <property type="entry name" value="VPS10-sortilin"/>
</dbReference>
<evidence type="ECO:0000313" key="1">
    <source>
        <dbReference type="EMBL" id="HGV97619.1"/>
    </source>
</evidence>